<protein>
    <submittedName>
        <fullName evidence="1">Putative glycosyltransferase</fullName>
        <ecNumber evidence="1">2.4.99.-</ecNumber>
    </submittedName>
</protein>
<proteinExistence type="predicted"/>
<dbReference type="EC" id="2.4.99.-" evidence="1"/>
<organism evidence="1">
    <name type="scientific">Campylobacter jejuni subsp. jejuni</name>
    <dbReference type="NCBI Taxonomy" id="32022"/>
    <lineage>
        <taxon>Bacteria</taxon>
        <taxon>Pseudomonadati</taxon>
        <taxon>Campylobacterota</taxon>
        <taxon>Epsilonproteobacteria</taxon>
        <taxon>Campylobacterales</taxon>
        <taxon>Campylobacteraceae</taxon>
        <taxon>Campylobacter</taxon>
    </lineage>
</organism>
<keyword evidence="1" id="KW-0328">Glycosyltransferase</keyword>
<keyword evidence="1" id="KW-0808">Transferase</keyword>
<dbReference type="SUPFAM" id="SSF52266">
    <property type="entry name" value="SGNH hydrolase"/>
    <property type="match status" value="1"/>
</dbReference>
<name>A0A0S2CG01_CAMJU</name>
<dbReference type="AlphaFoldDB" id="A0A0S2CG01"/>
<dbReference type="GO" id="GO:0016757">
    <property type="term" value="F:glycosyltransferase activity"/>
    <property type="evidence" value="ECO:0007669"/>
    <property type="project" value="UniProtKB-KW"/>
</dbReference>
<dbReference type="GO" id="GO:0016788">
    <property type="term" value="F:hydrolase activity, acting on ester bonds"/>
    <property type="evidence" value="ECO:0007669"/>
    <property type="project" value="UniProtKB-ARBA"/>
</dbReference>
<dbReference type="Gene3D" id="3.40.50.1110">
    <property type="entry name" value="SGNH hydrolase"/>
    <property type="match status" value="1"/>
</dbReference>
<gene>
    <name evidence="1" type="ORF">HS55.07</name>
</gene>
<accession>A0A0S2CG01</accession>
<dbReference type="EMBL" id="KT893433">
    <property type="protein sequence ID" value="ALN44016.1"/>
    <property type="molecule type" value="Genomic_DNA"/>
</dbReference>
<reference evidence="1" key="1">
    <citation type="journal article" date="2015" name="PLoS ONE">
        <title>Updated Campylobacter jejuni Capsule PCR Multiplex Typing System and Its Application to Clinical Isolates from South and Southeast Asia.</title>
        <authorList>
            <person name="Poly F."/>
            <person name="Serichantalergs O."/>
            <person name="Kuroiwa J."/>
            <person name="Pootong P."/>
            <person name="Mason C."/>
            <person name="Guerry P."/>
            <person name="Parker C.T."/>
        </authorList>
    </citation>
    <scope>NUCLEOTIDE SEQUENCE</scope>
    <source>
        <strain evidence="1">ATCC 43468</strain>
    </source>
</reference>
<sequence length="549" mass="64844">MMVDGLSAGLNQKHIKLTNLALGGTSSLQNLYELYRVKNQNIIQDADFIITESNINDIHHNRPMESLPLDNIYRNLKLYFSKLSILKKKIIILILPETSIKKIHNGFECSFANVFFNLGYDSSILHTMYKNQKIINNFYRELSYEYGFNVIDMQDYYERYNLCDFGARIDSGHPQNVFMRKLGENIIDNLDSFKLSYEYENDEYSDFVICTPRDMQTTEDILVCQNSKYQEITYRLKKDQVWYFPEKYLGYQILGIHAWTKNDNKFQNKNWSEIVLDISNITLKNSNCTISKQTNSINAFLDVHRCFIIDGNSVVVSDMSEKCTEYYCNAHSWNIKHTKLPYSDIIAFFLAKNINHDLYKKSNFEKYIDKVVKIPKERDFSSLIPPIKFCQEAIDEYCAIIDPRKLAPLQHQIKLLKQESTDNQKYEFYFKYKTAKIRIQEHLAYRLGRAMIENSKSIWGYIRMPFVLSYIKDKHKLEQKAYKEKIKENPNLALPPLETYPDYDEALREKESLVYKLGEILIQANNTWHKGGYLKLWFEVRKVLNESIK</sequence>
<dbReference type="InterPro" id="IPR036514">
    <property type="entry name" value="SGNH_hydro_sf"/>
</dbReference>
<evidence type="ECO:0000313" key="1">
    <source>
        <dbReference type="EMBL" id="ALN44016.1"/>
    </source>
</evidence>